<dbReference type="PANTHER" id="PTHR46390:SF1">
    <property type="entry name" value="MANNOSE-1-PHOSPHATE GUANYLYLTRANSFERASE"/>
    <property type="match status" value="1"/>
</dbReference>
<name>A0A0G0A7J6_9BACT</name>
<dbReference type="SUPFAM" id="SSF53448">
    <property type="entry name" value="Nucleotide-diphospho-sugar transferases"/>
    <property type="match status" value="1"/>
</dbReference>
<protein>
    <submittedName>
        <fullName evidence="2">Mannose-1-phosphate guanylyltransferase</fullName>
    </submittedName>
</protein>
<dbReference type="InterPro" id="IPR051161">
    <property type="entry name" value="Mannose-6P_isomerase_type2"/>
</dbReference>
<keyword evidence="2" id="KW-0548">Nucleotidyltransferase</keyword>
<dbReference type="AlphaFoldDB" id="A0A0G0A7J6"/>
<dbReference type="SUPFAM" id="SSF159283">
    <property type="entry name" value="Guanosine diphospho-D-mannose pyrophosphorylase/mannose-6-phosphate isomerase linker domain"/>
    <property type="match status" value="1"/>
</dbReference>
<dbReference type="Proteomes" id="UP000034045">
    <property type="component" value="Unassembled WGS sequence"/>
</dbReference>
<dbReference type="Gene3D" id="3.90.550.10">
    <property type="entry name" value="Spore Coat Polysaccharide Biosynthesis Protein SpsA, Chain A"/>
    <property type="match status" value="1"/>
</dbReference>
<gene>
    <name evidence="2" type="ORF">UR42_C0005G0017</name>
</gene>
<keyword evidence="2" id="KW-0808">Transferase</keyword>
<organism evidence="2 3">
    <name type="scientific">Candidatus Roizmanbacteria bacterium GW2011_GWA2_33_33</name>
    <dbReference type="NCBI Taxonomy" id="1618476"/>
    <lineage>
        <taxon>Bacteria</taxon>
        <taxon>Candidatus Roizmaniibacteriota</taxon>
    </lineage>
</organism>
<reference evidence="2 3" key="1">
    <citation type="journal article" date="2015" name="Nature">
        <title>rRNA introns, odd ribosomes, and small enigmatic genomes across a large radiation of phyla.</title>
        <authorList>
            <person name="Brown C.T."/>
            <person name="Hug L.A."/>
            <person name="Thomas B.C."/>
            <person name="Sharon I."/>
            <person name="Castelle C.J."/>
            <person name="Singh A."/>
            <person name="Wilkins M.J."/>
            <person name="Williams K.H."/>
            <person name="Banfield J.F."/>
        </authorList>
    </citation>
    <scope>NUCLEOTIDE SEQUENCE [LARGE SCALE GENOMIC DNA]</scope>
</reference>
<dbReference type="Pfam" id="PF00483">
    <property type="entry name" value="NTP_transferase"/>
    <property type="match status" value="1"/>
</dbReference>
<dbReference type="PANTHER" id="PTHR46390">
    <property type="entry name" value="MANNOSE-1-PHOSPHATE GUANYLYLTRANSFERASE"/>
    <property type="match status" value="1"/>
</dbReference>
<dbReference type="GO" id="GO:0009298">
    <property type="term" value="P:GDP-mannose biosynthetic process"/>
    <property type="evidence" value="ECO:0007669"/>
    <property type="project" value="TreeGrafter"/>
</dbReference>
<proteinExistence type="predicted"/>
<evidence type="ECO:0000259" key="1">
    <source>
        <dbReference type="Pfam" id="PF00483"/>
    </source>
</evidence>
<comment type="caution">
    <text evidence="2">The sequence shown here is derived from an EMBL/GenBank/DDBJ whole genome shotgun (WGS) entry which is preliminary data.</text>
</comment>
<evidence type="ECO:0000313" key="3">
    <source>
        <dbReference type="Proteomes" id="UP000034045"/>
    </source>
</evidence>
<dbReference type="InterPro" id="IPR029044">
    <property type="entry name" value="Nucleotide-diphossugar_trans"/>
</dbReference>
<evidence type="ECO:0000313" key="2">
    <source>
        <dbReference type="EMBL" id="KKP52749.1"/>
    </source>
</evidence>
<accession>A0A0G0A7J6</accession>
<dbReference type="GO" id="GO:0004475">
    <property type="term" value="F:mannose-1-phosphate guanylyltransferase (GTP) activity"/>
    <property type="evidence" value="ECO:0007669"/>
    <property type="project" value="TreeGrafter"/>
</dbReference>
<feature type="domain" description="Nucleotidyl transferase" evidence="1">
    <location>
        <begin position="2"/>
        <end position="288"/>
    </location>
</feature>
<dbReference type="InterPro" id="IPR005835">
    <property type="entry name" value="NTP_transferase_dom"/>
</dbReference>
<sequence>MKAIIFAGGSGIRLWPLSRRKSPKQFEKIIGNKSTLQLAVERLLPDFNYSDIYISTNMLYEDIVKKQLPMIPNSNFLFEPVKKDVAPAIALAMGILSKLSSEDEPVAILWSDHLVKQVTLFKKILKLAGSEIKKNPNKIVFIANKPRFASTNLGYIHIGEQIKKEDNVNIYKFEGLKYKPNEETAKKFFQSKKYGWNLGYFVSSATFIYRYFQRLAPNIYNNTELILKNYGKANYQSFLKQNYGKIESINFDNAILENLDKNDASVIVEDIGWSDVGSWEALKEALQLKTEENVTNGRVYLDNVQDSLIYNYDENKIIVAVDLKEHIIINTQDAILITKKNSMGKVKKIVESFPGTEHESLI</sequence>
<dbReference type="EMBL" id="LBPD01000005">
    <property type="protein sequence ID" value="KKP52749.1"/>
    <property type="molecule type" value="Genomic_DNA"/>
</dbReference>